<keyword evidence="1" id="KW-1133">Transmembrane helix</keyword>
<proteinExistence type="predicted"/>
<protein>
    <submittedName>
        <fullName evidence="2">Uncharacterized protein</fullName>
    </submittedName>
</protein>
<feature type="transmembrane region" description="Helical" evidence="1">
    <location>
        <begin position="38"/>
        <end position="54"/>
    </location>
</feature>
<gene>
    <name evidence="2" type="ORF">GCM10007855_40660</name>
</gene>
<accession>A0ABQ6AQI9</accession>
<dbReference type="Proteomes" id="UP001156660">
    <property type="component" value="Unassembled WGS sequence"/>
</dbReference>
<dbReference type="RefSeq" id="WP_170066753.1">
    <property type="nucleotide sequence ID" value="NZ_BSOU01000026.1"/>
</dbReference>
<evidence type="ECO:0000256" key="1">
    <source>
        <dbReference type="SAM" id="Phobius"/>
    </source>
</evidence>
<organism evidence="2 3">
    <name type="scientific">Aliivibrio sifiae</name>
    <dbReference type="NCBI Taxonomy" id="566293"/>
    <lineage>
        <taxon>Bacteria</taxon>
        <taxon>Pseudomonadati</taxon>
        <taxon>Pseudomonadota</taxon>
        <taxon>Gammaproteobacteria</taxon>
        <taxon>Vibrionales</taxon>
        <taxon>Vibrionaceae</taxon>
        <taxon>Aliivibrio</taxon>
    </lineage>
</organism>
<sequence length="55" mass="6165">MKGIFESLGGFLLMALFIGGYFPVNMILAFIYGDKVDVVISFIIPFYGYFVLLFG</sequence>
<keyword evidence="1" id="KW-0472">Membrane</keyword>
<keyword evidence="1" id="KW-0812">Transmembrane</keyword>
<feature type="transmembrane region" description="Helical" evidence="1">
    <location>
        <begin position="12"/>
        <end position="32"/>
    </location>
</feature>
<reference evidence="3" key="1">
    <citation type="journal article" date="2019" name="Int. J. Syst. Evol. Microbiol.">
        <title>The Global Catalogue of Microorganisms (GCM) 10K type strain sequencing project: providing services to taxonomists for standard genome sequencing and annotation.</title>
        <authorList>
            <consortium name="The Broad Institute Genomics Platform"/>
            <consortium name="The Broad Institute Genome Sequencing Center for Infectious Disease"/>
            <person name="Wu L."/>
            <person name="Ma J."/>
        </authorList>
    </citation>
    <scope>NUCLEOTIDE SEQUENCE [LARGE SCALE GENOMIC DNA]</scope>
    <source>
        <strain evidence="3">NBRC 105001</strain>
    </source>
</reference>
<name>A0ABQ6AQI9_9GAMM</name>
<evidence type="ECO:0000313" key="3">
    <source>
        <dbReference type="Proteomes" id="UP001156660"/>
    </source>
</evidence>
<dbReference type="EMBL" id="BSOU01000026">
    <property type="protein sequence ID" value="GLR77191.1"/>
    <property type="molecule type" value="Genomic_DNA"/>
</dbReference>
<comment type="caution">
    <text evidence="2">The sequence shown here is derived from an EMBL/GenBank/DDBJ whole genome shotgun (WGS) entry which is preliminary data.</text>
</comment>
<evidence type="ECO:0000313" key="2">
    <source>
        <dbReference type="EMBL" id="GLR77191.1"/>
    </source>
</evidence>
<keyword evidence="3" id="KW-1185">Reference proteome</keyword>